<protein>
    <recommendedName>
        <fullName evidence="5 9">Orotate phosphoribosyltransferase</fullName>
        <shortName evidence="9">OPRT</shortName>
        <shortName evidence="9">OPRTase</shortName>
        <ecNumber evidence="5 9">2.4.2.10</ecNumber>
    </recommendedName>
</protein>
<dbReference type="GO" id="GO:0006207">
    <property type="term" value="P:'de novo' pyrimidine nucleobase biosynthetic process"/>
    <property type="evidence" value="ECO:0007669"/>
    <property type="project" value="TreeGrafter"/>
</dbReference>
<evidence type="ECO:0000256" key="4">
    <source>
        <dbReference type="ARBA" id="ARBA00011738"/>
    </source>
</evidence>
<gene>
    <name evidence="9" type="primary">pyrE</name>
    <name evidence="11" type="ORF">Pas1_08990</name>
</gene>
<feature type="binding site" evidence="9">
    <location>
        <position position="130"/>
    </location>
    <ligand>
        <name>orotate</name>
        <dbReference type="ChEBI" id="CHEBI:30839"/>
    </ligand>
</feature>
<evidence type="ECO:0000256" key="6">
    <source>
        <dbReference type="ARBA" id="ARBA00022676"/>
    </source>
</evidence>
<comment type="pathway">
    <text evidence="2 9">Pyrimidine metabolism; UMP biosynthesis via de novo pathway; UMP from orotate: step 1/2.</text>
</comment>
<evidence type="ECO:0000256" key="8">
    <source>
        <dbReference type="ARBA" id="ARBA00022975"/>
    </source>
</evidence>
<sequence length="222" mass="23673">MSSENSNQDNFIRFALEAKVLSFGEFKTKAGRLSPYFFNAGGFNDGKRLSSLGRYYAQALSNSQIQFDMLYGPAYKGITLVASTAIALADQGRNVPYAYNRKEAKDHGEGGSLVGAPVQGKVVIVDDVISAGTSVRESVDLIRSAGAEPVAVLIALDRMEKSGTATEIGKQSAVQAVEQEFGLPVIAIANLADLMSFLAASSNAELANYLPAVKAYRDQYGL</sequence>
<dbReference type="PANTHER" id="PTHR46683">
    <property type="entry name" value="OROTATE PHOSPHORIBOSYLTRANSFERASE 1-RELATED"/>
    <property type="match status" value="1"/>
</dbReference>
<dbReference type="SUPFAM" id="SSF53271">
    <property type="entry name" value="PRTase-like"/>
    <property type="match status" value="1"/>
</dbReference>
<feature type="binding site" description="in other chain" evidence="9">
    <location>
        <position position="102"/>
    </location>
    <ligand>
        <name>5-phospho-alpha-D-ribose 1-diphosphate</name>
        <dbReference type="ChEBI" id="CHEBI:58017"/>
        <note>ligand shared between dimeric partners</note>
    </ligand>
</feature>
<dbReference type="FunFam" id="3.40.50.2020:FF:000008">
    <property type="entry name" value="Orotate phosphoribosyltransferase"/>
    <property type="match status" value="1"/>
</dbReference>
<keyword evidence="9" id="KW-0460">Magnesium</keyword>
<comment type="function">
    <text evidence="1 9">Catalyzes the transfer of a ribosyl phosphate group from 5-phosphoribose 1-diphosphate to orotate, leading to the formation of orotidine monophosphate (OMP).</text>
</comment>
<evidence type="ECO:0000256" key="7">
    <source>
        <dbReference type="ARBA" id="ARBA00022679"/>
    </source>
</evidence>
<feature type="binding site" description="in other chain" evidence="9">
    <location>
        <begin position="126"/>
        <end position="134"/>
    </location>
    <ligand>
        <name>5-phospho-alpha-D-ribose 1-diphosphate</name>
        <dbReference type="ChEBI" id="CHEBI:58017"/>
        <note>ligand shared between dimeric partners</note>
    </ligand>
</feature>
<evidence type="ECO:0000259" key="10">
    <source>
        <dbReference type="Pfam" id="PF00156"/>
    </source>
</evidence>
<dbReference type="EMBL" id="CP030085">
    <property type="protein sequence ID" value="AWW50505.1"/>
    <property type="molecule type" value="Genomic_DNA"/>
</dbReference>
<feature type="domain" description="Phosphoribosyltransferase" evidence="10">
    <location>
        <begin position="53"/>
        <end position="161"/>
    </location>
</feature>
<evidence type="ECO:0000313" key="11">
    <source>
        <dbReference type="EMBL" id="AWW50505.1"/>
    </source>
</evidence>
<keyword evidence="6 9" id="KW-0328">Glycosyltransferase</keyword>
<dbReference type="AlphaFoldDB" id="A0A2Z4JUD8"/>
<dbReference type="PANTHER" id="PTHR46683:SF1">
    <property type="entry name" value="OROTATE PHOSPHORIBOSYLTRANSFERASE 1-RELATED"/>
    <property type="match status" value="1"/>
</dbReference>
<dbReference type="HAMAP" id="MF_01208">
    <property type="entry name" value="PyrE"/>
    <property type="match status" value="1"/>
</dbReference>
<dbReference type="Proteomes" id="UP000248592">
    <property type="component" value="Chromosome"/>
</dbReference>
<dbReference type="Pfam" id="PF00156">
    <property type="entry name" value="Pribosyltran"/>
    <property type="match status" value="1"/>
</dbReference>
<accession>A0A2Z4JUD8</accession>
<dbReference type="NCBIfam" id="TIGR00336">
    <property type="entry name" value="pyrE"/>
    <property type="match status" value="1"/>
</dbReference>
<comment type="subunit">
    <text evidence="4 9">Homodimer.</text>
</comment>
<dbReference type="InterPro" id="IPR023031">
    <property type="entry name" value="OPRT"/>
</dbReference>
<dbReference type="CDD" id="cd06223">
    <property type="entry name" value="PRTases_typeI"/>
    <property type="match status" value="1"/>
</dbReference>
<feature type="binding site" description="in other chain" evidence="9">
    <location>
        <begin position="75"/>
        <end position="76"/>
    </location>
    <ligand>
        <name>5-phospho-alpha-D-ribose 1-diphosphate</name>
        <dbReference type="ChEBI" id="CHEBI:58017"/>
        <note>ligand shared between dimeric partners</note>
    </ligand>
</feature>
<dbReference type="GO" id="GO:0044205">
    <property type="term" value="P:'de novo' UMP biosynthetic process"/>
    <property type="evidence" value="ECO:0007669"/>
    <property type="project" value="UniProtKB-UniRule"/>
</dbReference>
<keyword evidence="8 9" id="KW-0665">Pyrimidine biosynthesis</keyword>
<dbReference type="InterPro" id="IPR029057">
    <property type="entry name" value="PRTase-like"/>
</dbReference>
<evidence type="ECO:0000256" key="9">
    <source>
        <dbReference type="HAMAP-Rule" id="MF_01208"/>
    </source>
</evidence>
<evidence type="ECO:0000256" key="3">
    <source>
        <dbReference type="ARBA" id="ARBA00006340"/>
    </source>
</evidence>
<evidence type="ECO:0000256" key="1">
    <source>
        <dbReference type="ARBA" id="ARBA00003769"/>
    </source>
</evidence>
<evidence type="ECO:0000256" key="5">
    <source>
        <dbReference type="ARBA" id="ARBA00011971"/>
    </source>
</evidence>
<feature type="binding site" evidence="9">
    <location>
        <position position="105"/>
    </location>
    <ligand>
        <name>5-phospho-alpha-D-ribose 1-diphosphate</name>
        <dbReference type="ChEBI" id="CHEBI:58017"/>
        <note>ligand shared between dimeric partners</note>
    </ligand>
</feature>
<feature type="binding site" description="in other chain" evidence="9">
    <location>
        <position position="29"/>
    </location>
    <ligand>
        <name>5-phospho-alpha-D-ribose 1-diphosphate</name>
        <dbReference type="ChEBI" id="CHEBI:58017"/>
        <note>ligand shared between dimeric partners</note>
    </ligand>
</feature>
<feature type="binding site" evidence="9">
    <location>
        <position position="158"/>
    </location>
    <ligand>
        <name>orotate</name>
        <dbReference type="ChEBI" id="CHEBI:30839"/>
    </ligand>
</feature>
<feature type="binding site" evidence="9">
    <location>
        <position position="107"/>
    </location>
    <ligand>
        <name>5-phospho-alpha-D-ribose 1-diphosphate</name>
        <dbReference type="ChEBI" id="CHEBI:58017"/>
        <note>ligand shared between dimeric partners</note>
    </ligand>
</feature>
<keyword evidence="7 9" id="KW-0808">Transferase</keyword>
<organism evidence="11 12">
    <name type="scientific">Polynucleobacter paneuropaeus</name>
    <dbReference type="NCBI Taxonomy" id="2527775"/>
    <lineage>
        <taxon>Bacteria</taxon>
        <taxon>Pseudomonadati</taxon>
        <taxon>Pseudomonadota</taxon>
        <taxon>Betaproteobacteria</taxon>
        <taxon>Burkholderiales</taxon>
        <taxon>Burkholderiaceae</taxon>
        <taxon>Polynucleobacter</taxon>
    </lineage>
</organism>
<feature type="binding site" evidence="9">
    <location>
        <position position="101"/>
    </location>
    <ligand>
        <name>5-phospho-alpha-D-ribose 1-diphosphate</name>
        <dbReference type="ChEBI" id="CHEBI:58017"/>
        <note>ligand shared between dimeric partners</note>
    </ligand>
</feature>
<dbReference type="UniPathway" id="UPA00070">
    <property type="reaction ID" value="UER00119"/>
</dbReference>
<evidence type="ECO:0000313" key="12">
    <source>
        <dbReference type="Proteomes" id="UP000248592"/>
    </source>
</evidence>
<dbReference type="EC" id="2.4.2.10" evidence="5 9"/>
<dbReference type="GO" id="GO:0000287">
    <property type="term" value="F:magnesium ion binding"/>
    <property type="evidence" value="ECO:0007669"/>
    <property type="project" value="UniProtKB-UniRule"/>
</dbReference>
<dbReference type="RefSeq" id="WP_112295064.1">
    <property type="nucleotide sequence ID" value="NZ_CBCSBS010000002.1"/>
</dbReference>
<comment type="catalytic activity">
    <reaction evidence="9">
        <text>orotidine 5'-phosphate + diphosphate = orotate + 5-phospho-alpha-D-ribose 1-diphosphate</text>
        <dbReference type="Rhea" id="RHEA:10380"/>
        <dbReference type="ChEBI" id="CHEBI:30839"/>
        <dbReference type="ChEBI" id="CHEBI:33019"/>
        <dbReference type="ChEBI" id="CHEBI:57538"/>
        <dbReference type="ChEBI" id="CHEBI:58017"/>
        <dbReference type="EC" id="2.4.2.10"/>
    </reaction>
</comment>
<reference evidence="12" key="1">
    <citation type="submission" date="2018-06" db="EMBL/GenBank/DDBJ databases">
        <title>Description of a new Polynucleobacter species.</title>
        <authorList>
            <person name="Hahn M.W."/>
        </authorList>
    </citation>
    <scope>NUCLEOTIDE SEQUENCE [LARGE SCALE GENOMIC DNA]</scope>
    <source>
        <strain evidence="12">MG-25-Pas1-D2</strain>
    </source>
</reference>
<dbReference type="GO" id="GO:0005737">
    <property type="term" value="C:cytoplasm"/>
    <property type="evidence" value="ECO:0007669"/>
    <property type="project" value="TreeGrafter"/>
</dbReference>
<evidence type="ECO:0000256" key="2">
    <source>
        <dbReference type="ARBA" id="ARBA00004889"/>
    </source>
</evidence>
<proteinExistence type="inferred from homology"/>
<dbReference type="GO" id="GO:0004588">
    <property type="term" value="F:orotate phosphoribosyltransferase activity"/>
    <property type="evidence" value="ECO:0007669"/>
    <property type="project" value="UniProtKB-UniRule"/>
</dbReference>
<dbReference type="Gene3D" id="3.40.50.2020">
    <property type="match status" value="1"/>
</dbReference>
<name>A0A2Z4JUD8_9BURK</name>
<comment type="cofactor">
    <cofactor evidence="9">
        <name>Mg(2+)</name>
        <dbReference type="ChEBI" id="CHEBI:18420"/>
    </cofactor>
</comment>
<dbReference type="InterPro" id="IPR000836">
    <property type="entry name" value="PRTase_dom"/>
</dbReference>
<dbReference type="GO" id="GO:0046132">
    <property type="term" value="P:pyrimidine ribonucleoside biosynthetic process"/>
    <property type="evidence" value="ECO:0007669"/>
    <property type="project" value="TreeGrafter"/>
</dbReference>
<comment type="similarity">
    <text evidence="3 9">Belongs to the purine/pyrimidine phosphoribosyltransferase family. PyrE subfamily.</text>
</comment>
<feature type="binding site" evidence="9">
    <location>
        <begin position="37"/>
        <end position="38"/>
    </location>
    <ligand>
        <name>orotate</name>
        <dbReference type="ChEBI" id="CHEBI:30839"/>
    </ligand>
</feature>
<dbReference type="InterPro" id="IPR004467">
    <property type="entry name" value="Or_phspho_trans_dom"/>
</dbReference>